<dbReference type="InterPro" id="IPR009030">
    <property type="entry name" value="Growth_fac_rcpt_cys_sf"/>
</dbReference>
<evidence type="ECO:0008006" key="5">
    <source>
        <dbReference type="Google" id="ProtNLM"/>
    </source>
</evidence>
<keyword evidence="2" id="KW-1133">Transmembrane helix</keyword>
<keyword evidence="2" id="KW-0812">Transmembrane</keyword>
<dbReference type="OrthoDB" id="10632837at2759"/>
<keyword evidence="4" id="KW-1185">Reference proteome</keyword>
<gene>
    <name evidence="3" type="ORF">STCU_11706</name>
</gene>
<dbReference type="EMBL" id="ATMH01011691">
    <property type="protein sequence ID" value="EPY15867.1"/>
    <property type="molecule type" value="Genomic_DNA"/>
</dbReference>
<sequence length="206" mass="22306">MPCNTANCNTCVTEQDTVCDTCEANYKLDTDGATCTEKVCQVEICTMCVFNREDQCDTCATGYTVSNSDCAAVPSSNGLSKNALIGIIAGVVLALLAVVLLLLFVLCGRRKKTEKHAVEIVPPEVSDKAHKATKENAPMCETDEQIANASCVPQWFQRSQSRSSRRRSTRSPRGTSRSAFTFEDVDLEAMCDEGSAIHEETAQSSS</sequence>
<reference evidence="3 4" key="1">
    <citation type="journal article" date="2013" name="PLoS ONE">
        <title>Predicting the Proteins of Angomonas deanei, Strigomonas culicis and Their Respective Endosymbionts Reveals New Aspects of the Trypanosomatidae Family.</title>
        <authorList>
            <person name="Motta M.C."/>
            <person name="Martins A.C."/>
            <person name="de Souza S.S."/>
            <person name="Catta-Preta C.M."/>
            <person name="Silva R."/>
            <person name="Klein C.C."/>
            <person name="de Almeida L.G."/>
            <person name="de Lima Cunha O."/>
            <person name="Ciapina L.P."/>
            <person name="Brocchi M."/>
            <person name="Colabardini A.C."/>
            <person name="de Araujo Lima B."/>
            <person name="Machado C.R."/>
            <person name="de Almeida Soares C.M."/>
            <person name="Probst C.M."/>
            <person name="de Menezes C.B."/>
            <person name="Thompson C.E."/>
            <person name="Bartholomeu D.C."/>
            <person name="Gradia D.F."/>
            <person name="Pavoni D.P."/>
            <person name="Grisard E.C."/>
            <person name="Fantinatti-Garboggini F."/>
            <person name="Marchini F.K."/>
            <person name="Rodrigues-Luiz G.F."/>
            <person name="Wagner G."/>
            <person name="Goldman G.H."/>
            <person name="Fietto J.L."/>
            <person name="Elias M.C."/>
            <person name="Goldman M.H."/>
            <person name="Sagot M.F."/>
            <person name="Pereira M."/>
            <person name="Stoco P.H."/>
            <person name="de Mendonca-Neto R.P."/>
            <person name="Teixeira S.M."/>
            <person name="Maciel T.E."/>
            <person name="de Oliveira Mendes T.A."/>
            <person name="Urmenyi T.P."/>
            <person name="de Souza W."/>
            <person name="Schenkman S."/>
            <person name="de Vasconcelos A.T."/>
        </authorList>
    </citation>
    <scope>NUCLEOTIDE SEQUENCE [LARGE SCALE GENOMIC DNA]</scope>
</reference>
<keyword evidence="2" id="KW-0472">Membrane</keyword>
<organism evidence="3 4">
    <name type="scientific">Strigomonas culicis</name>
    <dbReference type="NCBI Taxonomy" id="28005"/>
    <lineage>
        <taxon>Eukaryota</taxon>
        <taxon>Discoba</taxon>
        <taxon>Euglenozoa</taxon>
        <taxon>Kinetoplastea</taxon>
        <taxon>Metakinetoplastina</taxon>
        <taxon>Trypanosomatida</taxon>
        <taxon>Trypanosomatidae</taxon>
        <taxon>Strigomonadinae</taxon>
        <taxon>Strigomonas</taxon>
    </lineage>
</organism>
<evidence type="ECO:0000313" key="3">
    <source>
        <dbReference type="EMBL" id="EPY15867.1"/>
    </source>
</evidence>
<feature type="transmembrane region" description="Helical" evidence="2">
    <location>
        <begin position="83"/>
        <end position="106"/>
    </location>
</feature>
<evidence type="ECO:0000256" key="2">
    <source>
        <dbReference type="SAM" id="Phobius"/>
    </source>
</evidence>
<evidence type="ECO:0000256" key="1">
    <source>
        <dbReference type="SAM" id="MobiDB-lite"/>
    </source>
</evidence>
<proteinExistence type="predicted"/>
<dbReference type="Proteomes" id="UP000015354">
    <property type="component" value="Unassembled WGS sequence"/>
</dbReference>
<name>S9TCW3_9TRYP</name>
<evidence type="ECO:0000313" key="4">
    <source>
        <dbReference type="Proteomes" id="UP000015354"/>
    </source>
</evidence>
<comment type="caution">
    <text evidence="3">The sequence shown here is derived from an EMBL/GenBank/DDBJ whole genome shotgun (WGS) entry which is preliminary data.</text>
</comment>
<dbReference type="AlphaFoldDB" id="S9TCW3"/>
<accession>S9TCW3</accession>
<protein>
    <recommendedName>
        <fullName evidence="5">Surface antigen-like protein</fullName>
    </recommendedName>
</protein>
<feature type="region of interest" description="Disordered" evidence="1">
    <location>
        <begin position="157"/>
        <end position="181"/>
    </location>
</feature>
<dbReference type="SUPFAM" id="SSF57184">
    <property type="entry name" value="Growth factor receptor domain"/>
    <property type="match status" value="1"/>
</dbReference>